<evidence type="ECO:0000256" key="5">
    <source>
        <dbReference type="ARBA" id="ARBA00022490"/>
    </source>
</evidence>
<dbReference type="Gene3D" id="1.10.150.20">
    <property type="entry name" value="5' to 3' exonuclease, C-terminal subdomain"/>
    <property type="match status" value="1"/>
</dbReference>
<name>A0A0A0CX44_9PROT</name>
<dbReference type="InterPro" id="IPR036775">
    <property type="entry name" value="DNA_pol_Y-fam_lit_finger_sf"/>
</dbReference>
<keyword evidence="13 17" id="KW-0238">DNA-binding</keyword>
<dbReference type="SUPFAM" id="SSF100879">
    <property type="entry name" value="Lesion bypass DNA polymerase (Y-family), little finger domain"/>
    <property type="match status" value="1"/>
</dbReference>
<dbReference type="SUPFAM" id="SSF56672">
    <property type="entry name" value="DNA/RNA polymerases"/>
    <property type="match status" value="1"/>
</dbReference>
<dbReference type="OrthoDB" id="9808813at2"/>
<evidence type="ECO:0000313" key="19">
    <source>
        <dbReference type="EMBL" id="KGM31026.1"/>
    </source>
</evidence>
<dbReference type="EMBL" id="JANX01000621">
    <property type="protein sequence ID" value="KGM31026.1"/>
    <property type="molecule type" value="Genomic_DNA"/>
</dbReference>
<organism evidence="19 20">
    <name type="scientific">Inquilinus limosus MP06</name>
    <dbReference type="NCBI Taxonomy" id="1398085"/>
    <lineage>
        <taxon>Bacteria</taxon>
        <taxon>Pseudomonadati</taxon>
        <taxon>Pseudomonadota</taxon>
        <taxon>Alphaproteobacteria</taxon>
        <taxon>Rhodospirillales</taxon>
        <taxon>Rhodospirillaceae</taxon>
        <taxon>Inquilinus</taxon>
    </lineage>
</organism>
<evidence type="ECO:0000256" key="14">
    <source>
        <dbReference type="ARBA" id="ARBA00023204"/>
    </source>
</evidence>
<dbReference type="PANTHER" id="PTHR11076">
    <property type="entry name" value="DNA REPAIR POLYMERASE UMUC / TRANSFERASE FAMILY MEMBER"/>
    <property type="match status" value="1"/>
</dbReference>
<evidence type="ECO:0000256" key="4">
    <source>
        <dbReference type="ARBA" id="ARBA00022457"/>
    </source>
</evidence>
<comment type="subcellular location">
    <subcellularLocation>
        <location evidence="1 17">Cytoplasm</location>
    </subcellularLocation>
</comment>
<evidence type="ECO:0000256" key="1">
    <source>
        <dbReference type="ARBA" id="ARBA00004496"/>
    </source>
</evidence>
<dbReference type="GO" id="GO:0000287">
    <property type="term" value="F:magnesium ion binding"/>
    <property type="evidence" value="ECO:0007669"/>
    <property type="project" value="UniProtKB-UniRule"/>
</dbReference>
<evidence type="ECO:0000256" key="10">
    <source>
        <dbReference type="ARBA" id="ARBA00022763"/>
    </source>
</evidence>
<evidence type="ECO:0000313" key="20">
    <source>
        <dbReference type="Proteomes" id="UP000029995"/>
    </source>
</evidence>
<dbReference type="HAMAP" id="MF_01113">
    <property type="entry name" value="DNApol_IV"/>
    <property type="match status" value="1"/>
</dbReference>
<dbReference type="Gene3D" id="3.30.70.270">
    <property type="match status" value="1"/>
</dbReference>
<dbReference type="NCBIfam" id="NF002751">
    <property type="entry name" value="PRK02794.1"/>
    <property type="match status" value="1"/>
</dbReference>
<comment type="cofactor">
    <cofactor evidence="17">
        <name>Mg(2+)</name>
        <dbReference type="ChEBI" id="CHEBI:18420"/>
    </cofactor>
    <text evidence="17">Binds 2 magnesium ions per subunit.</text>
</comment>
<dbReference type="Proteomes" id="UP000029995">
    <property type="component" value="Unassembled WGS sequence"/>
</dbReference>
<keyword evidence="8 17" id="KW-0235">DNA replication</keyword>
<evidence type="ECO:0000256" key="8">
    <source>
        <dbReference type="ARBA" id="ARBA00022705"/>
    </source>
</evidence>
<evidence type="ECO:0000256" key="2">
    <source>
        <dbReference type="ARBA" id="ARBA00010945"/>
    </source>
</evidence>
<feature type="binding site" evidence="17">
    <location>
        <position position="145"/>
    </location>
    <ligand>
        <name>Mg(2+)</name>
        <dbReference type="ChEBI" id="CHEBI:18420"/>
    </ligand>
</feature>
<dbReference type="Pfam" id="PF11799">
    <property type="entry name" value="IMS_C"/>
    <property type="match status" value="1"/>
</dbReference>
<keyword evidence="10 17" id="KW-0227">DNA damage</keyword>
<keyword evidence="11 17" id="KW-0460">Magnesium</keyword>
<dbReference type="Gene3D" id="3.40.1170.60">
    <property type="match status" value="1"/>
</dbReference>
<feature type="domain" description="UmuC" evidence="18">
    <location>
        <begin position="48"/>
        <end position="228"/>
    </location>
</feature>
<comment type="function">
    <text evidence="15 17">Poorly processive, error-prone DNA polymerase involved in untargeted mutagenesis. Copies undamaged DNA at stalled replication forks, which arise in vivo from mismatched or misaligned primer ends. These misaligned primers can be extended by PolIV. Exhibits no 3'-5' exonuclease (proofreading) activity. May be involved in translesional synthesis, in conjunction with the beta clamp from PolIII.</text>
</comment>
<dbReference type="InterPro" id="IPR017961">
    <property type="entry name" value="DNA_pol_Y-fam_little_finger"/>
</dbReference>
<feature type="active site" evidence="17">
    <location>
        <position position="146"/>
    </location>
</feature>
<evidence type="ECO:0000256" key="11">
    <source>
        <dbReference type="ARBA" id="ARBA00022842"/>
    </source>
</evidence>
<comment type="caution">
    <text evidence="19">The sequence shown here is derived from an EMBL/GenBank/DDBJ whole genome shotgun (WGS) entry which is preliminary data.</text>
</comment>
<dbReference type="GO" id="GO:0006261">
    <property type="term" value="P:DNA-templated DNA replication"/>
    <property type="evidence" value="ECO:0007669"/>
    <property type="project" value="UniProtKB-UniRule"/>
</dbReference>
<keyword evidence="5 17" id="KW-0963">Cytoplasm</keyword>
<proteinExistence type="inferred from homology"/>
<evidence type="ECO:0000256" key="12">
    <source>
        <dbReference type="ARBA" id="ARBA00022932"/>
    </source>
</evidence>
<dbReference type="InterPro" id="IPR022880">
    <property type="entry name" value="DNApol_IV"/>
</dbReference>
<dbReference type="Gene3D" id="3.30.1490.100">
    <property type="entry name" value="DNA polymerase, Y-family, little finger domain"/>
    <property type="match status" value="1"/>
</dbReference>
<dbReference type="NCBIfam" id="NF002677">
    <property type="entry name" value="PRK02406.1"/>
    <property type="match status" value="1"/>
</dbReference>
<dbReference type="GO" id="GO:0042276">
    <property type="term" value="P:error-prone translesion synthesis"/>
    <property type="evidence" value="ECO:0007669"/>
    <property type="project" value="TreeGrafter"/>
</dbReference>
<evidence type="ECO:0000259" key="18">
    <source>
        <dbReference type="PROSITE" id="PS50173"/>
    </source>
</evidence>
<gene>
    <name evidence="17" type="primary">dinB</name>
    <name evidence="19" type="ORF">P409_29610</name>
</gene>
<dbReference type="InterPro" id="IPR043502">
    <property type="entry name" value="DNA/RNA_pol_sf"/>
</dbReference>
<dbReference type="CDD" id="cd03586">
    <property type="entry name" value="PolY_Pol_IV_kappa"/>
    <property type="match status" value="1"/>
</dbReference>
<dbReference type="AlphaFoldDB" id="A0A0A0CX44"/>
<keyword evidence="6 17" id="KW-0808">Transferase</keyword>
<keyword evidence="14 17" id="KW-0234">DNA repair</keyword>
<evidence type="ECO:0000256" key="13">
    <source>
        <dbReference type="ARBA" id="ARBA00023125"/>
    </source>
</evidence>
<evidence type="ECO:0000256" key="16">
    <source>
        <dbReference type="ARBA" id="ARBA00049244"/>
    </source>
</evidence>
<dbReference type="GO" id="GO:0009432">
    <property type="term" value="P:SOS response"/>
    <property type="evidence" value="ECO:0007669"/>
    <property type="project" value="TreeGrafter"/>
</dbReference>
<evidence type="ECO:0000256" key="7">
    <source>
        <dbReference type="ARBA" id="ARBA00022695"/>
    </source>
</evidence>
<dbReference type="InterPro" id="IPR050116">
    <property type="entry name" value="DNA_polymerase-Y"/>
</dbReference>
<dbReference type="InterPro" id="IPR001126">
    <property type="entry name" value="UmuC"/>
</dbReference>
<comment type="similarity">
    <text evidence="2 17">Belongs to the DNA polymerase type-Y family.</text>
</comment>
<dbReference type="FunFam" id="3.30.1490.100:FF:000004">
    <property type="entry name" value="DNA polymerase IV"/>
    <property type="match status" value="1"/>
</dbReference>
<evidence type="ECO:0000256" key="9">
    <source>
        <dbReference type="ARBA" id="ARBA00022723"/>
    </source>
</evidence>
<keyword evidence="7 17" id="KW-0548">Nucleotidyltransferase</keyword>
<evidence type="ECO:0000256" key="17">
    <source>
        <dbReference type="HAMAP-Rule" id="MF_01113"/>
    </source>
</evidence>
<dbReference type="GO" id="GO:0003887">
    <property type="term" value="F:DNA-directed DNA polymerase activity"/>
    <property type="evidence" value="ECO:0007669"/>
    <property type="project" value="UniProtKB-UniRule"/>
</dbReference>
<dbReference type="PANTHER" id="PTHR11076:SF33">
    <property type="entry name" value="DNA POLYMERASE KAPPA"/>
    <property type="match status" value="1"/>
</dbReference>
<dbReference type="PROSITE" id="PS50173">
    <property type="entry name" value="UMUC"/>
    <property type="match status" value="1"/>
</dbReference>
<dbReference type="Pfam" id="PF00817">
    <property type="entry name" value="IMS"/>
    <property type="match status" value="1"/>
</dbReference>
<reference evidence="19 20" key="1">
    <citation type="submission" date="2014-01" db="EMBL/GenBank/DDBJ databases">
        <title>Genome sequence determination for a cystic fibrosis isolate, Inquilinus limosus.</title>
        <authorList>
            <person name="Pino M."/>
            <person name="Di Conza J."/>
            <person name="Gutkind G."/>
        </authorList>
    </citation>
    <scope>NUCLEOTIDE SEQUENCE [LARGE SCALE GENOMIC DNA]</scope>
    <source>
        <strain evidence="19 20">MP06</strain>
    </source>
</reference>
<dbReference type="FunFam" id="3.40.1170.60:FF:000001">
    <property type="entry name" value="DNA polymerase IV"/>
    <property type="match status" value="1"/>
</dbReference>
<dbReference type="RefSeq" id="WP_034846879.1">
    <property type="nucleotide sequence ID" value="NZ_JANX01000621.1"/>
</dbReference>
<dbReference type="Pfam" id="PF21999">
    <property type="entry name" value="IMS_HHH_1"/>
    <property type="match status" value="1"/>
</dbReference>
<dbReference type="GO" id="GO:0006281">
    <property type="term" value="P:DNA repair"/>
    <property type="evidence" value="ECO:0007669"/>
    <property type="project" value="UniProtKB-UniRule"/>
</dbReference>
<dbReference type="GO" id="GO:0003684">
    <property type="term" value="F:damaged DNA binding"/>
    <property type="evidence" value="ECO:0007669"/>
    <property type="project" value="InterPro"/>
</dbReference>
<keyword evidence="12 17" id="KW-0239">DNA-directed DNA polymerase</keyword>
<keyword evidence="4 17" id="KW-0515">Mutator protein</keyword>
<dbReference type="InterPro" id="IPR043128">
    <property type="entry name" value="Rev_trsase/Diguanyl_cyclase"/>
</dbReference>
<keyword evidence="9 17" id="KW-0479">Metal-binding</keyword>
<evidence type="ECO:0000256" key="6">
    <source>
        <dbReference type="ARBA" id="ARBA00022679"/>
    </source>
</evidence>
<feature type="binding site" evidence="17">
    <location>
        <position position="52"/>
    </location>
    <ligand>
        <name>Mg(2+)</name>
        <dbReference type="ChEBI" id="CHEBI:18420"/>
    </ligand>
</feature>
<feature type="site" description="Substrate discrimination" evidence="17">
    <location>
        <position position="57"/>
    </location>
</feature>
<dbReference type="GO" id="GO:0005829">
    <property type="term" value="C:cytosol"/>
    <property type="evidence" value="ECO:0007669"/>
    <property type="project" value="TreeGrafter"/>
</dbReference>
<comment type="subunit">
    <text evidence="3 17">Monomer.</text>
</comment>
<dbReference type="InterPro" id="IPR053848">
    <property type="entry name" value="IMS_HHH_1"/>
</dbReference>
<evidence type="ECO:0000256" key="15">
    <source>
        <dbReference type="ARBA" id="ARBA00025589"/>
    </source>
</evidence>
<sequence>MTPKPDRASLLPGLCRDCGAHPPPGARRCARCGSPRLVRHAELHALSIAHLDCDAFYATVEKRDRPELQDRPVIVGGGVRGVVSAACYVARLYGVRSAMPMFKALEACPDAVVLRPDMQKYAGVSRQIRALFLAATPKVEPLSLDEAFLDLSGTQALHGRSPAETCAAIARQVEREIGVTLSIGLAPNKMLAKIASDLDKPRGFAVIGRGDAMAFLADKPAGIIPGVGKVMREKLFSDGIRTVGDLRRLDESALVRRFGVFGRRLYRYARGEDHRPVDPDGETKSISAETTFTVDIQNPQALQRELWPLCETVAARLKKQDLAGGTVVLKLKTASFRQLTRSHRLADPTQLAETIWRVAAPLVEQAANGEAFRLIGVGCTDLVEGRLADPPDLLDPAPAKRRAVEEAVDAMRRKLGPDVIAKGRSGLPRRGG</sequence>
<evidence type="ECO:0000256" key="3">
    <source>
        <dbReference type="ARBA" id="ARBA00011245"/>
    </source>
</evidence>
<protein>
    <recommendedName>
        <fullName evidence="17">DNA polymerase IV</fullName>
        <shortName evidence="17">Pol IV</shortName>
        <ecNumber evidence="17">2.7.7.7</ecNumber>
    </recommendedName>
</protein>
<comment type="catalytic activity">
    <reaction evidence="16 17">
        <text>DNA(n) + a 2'-deoxyribonucleoside 5'-triphosphate = DNA(n+1) + diphosphate</text>
        <dbReference type="Rhea" id="RHEA:22508"/>
        <dbReference type="Rhea" id="RHEA-COMP:17339"/>
        <dbReference type="Rhea" id="RHEA-COMP:17340"/>
        <dbReference type="ChEBI" id="CHEBI:33019"/>
        <dbReference type="ChEBI" id="CHEBI:61560"/>
        <dbReference type="ChEBI" id="CHEBI:173112"/>
        <dbReference type="EC" id="2.7.7.7"/>
    </reaction>
</comment>
<dbReference type="EC" id="2.7.7.7" evidence="17"/>
<accession>A0A0A0CX44</accession>